<comment type="caution">
    <text evidence="2">The sequence shown here is derived from an EMBL/GenBank/DDBJ whole genome shotgun (WGS) entry which is preliminary data.</text>
</comment>
<reference evidence="2 3" key="1">
    <citation type="submission" date="2021-01" db="EMBL/GenBank/DDBJ databases">
        <title>Actinoplanes sp. nov. LDG1-01 isolated from lichen.</title>
        <authorList>
            <person name="Saeng-In P."/>
            <person name="Phongsopitanun W."/>
            <person name="Kanchanasin P."/>
            <person name="Yuki M."/>
            <person name="Kudo T."/>
            <person name="Ohkuma M."/>
            <person name="Tanasupawat S."/>
        </authorList>
    </citation>
    <scope>NUCLEOTIDE SEQUENCE [LARGE SCALE GENOMIC DNA]</scope>
    <source>
        <strain evidence="2 3">LDG1-01</strain>
    </source>
</reference>
<dbReference type="Gene3D" id="1.25.40.10">
    <property type="entry name" value="Tetratricopeptide repeat domain"/>
    <property type="match status" value="1"/>
</dbReference>
<protein>
    <submittedName>
        <fullName evidence="2">Bacterial transcriptional activator domain-containing protein</fullName>
    </submittedName>
</protein>
<dbReference type="RefSeq" id="WP_202993815.1">
    <property type="nucleotide sequence ID" value="NZ_JAENHO010000006.1"/>
</dbReference>
<keyword evidence="3" id="KW-1185">Reference proteome</keyword>
<dbReference type="InterPro" id="IPR005158">
    <property type="entry name" value="BTAD"/>
</dbReference>
<sequence>MLDAVVDAAAAPDQHAQTAALRQAVDAYTGPFADGAGYLWLSGYRYLIRQEYVDAVVTLADILAGPARAVLEEGRQHHPHDERLTVILKGFTAKR</sequence>
<dbReference type="InterPro" id="IPR011990">
    <property type="entry name" value="TPR-like_helical_dom_sf"/>
</dbReference>
<gene>
    <name evidence="2" type="ORF">JKJ07_23320</name>
</gene>
<evidence type="ECO:0000259" key="1">
    <source>
        <dbReference type="Pfam" id="PF03704"/>
    </source>
</evidence>
<dbReference type="Pfam" id="PF03704">
    <property type="entry name" value="BTAD"/>
    <property type="match status" value="1"/>
</dbReference>
<feature type="domain" description="Bacterial transcriptional activator" evidence="1">
    <location>
        <begin position="8"/>
        <end position="85"/>
    </location>
</feature>
<evidence type="ECO:0000313" key="3">
    <source>
        <dbReference type="Proteomes" id="UP000598996"/>
    </source>
</evidence>
<accession>A0ABS1VSL7</accession>
<organism evidence="2 3">
    <name type="scientific">Paractinoplanes lichenicola</name>
    <dbReference type="NCBI Taxonomy" id="2802976"/>
    <lineage>
        <taxon>Bacteria</taxon>
        <taxon>Bacillati</taxon>
        <taxon>Actinomycetota</taxon>
        <taxon>Actinomycetes</taxon>
        <taxon>Micromonosporales</taxon>
        <taxon>Micromonosporaceae</taxon>
        <taxon>Paractinoplanes</taxon>
    </lineage>
</organism>
<evidence type="ECO:0000313" key="2">
    <source>
        <dbReference type="EMBL" id="MBL7257232.1"/>
    </source>
</evidence>
<name>A0ABS1VSL7_9ACTN</name>
<proteinExistence type="predicted"/>
<dbReference type="EMBL" id="JAENHO010000006">
    <property type="protein sequence ID" value="MBL7257232.1"/>
    <property type="molecule type" value="Genomic_DNA"/>
</dbReference>
<dbReference type="Proteomes" id="UP000598996">
    <property type="component" value="Unassembled WGS sequence"/>
</dbReference>